<evidence type="ECO:0000256" key="1">
    <source>
        <dbReference type="ARBA" id="ARBA00001709"/>
    </source>
</evidence>
<protein>
    <recommendedName>
        <fullName evidence="2">3-hydroxyisobutyryl-CoA hydrolase</fullName>
        <ecNumber evidence="2">3.1.2.4</ecNumber>
    </recommendedName>
</protein>
<evidence type="ECO:0000313" key="6">
    <source>
        <dbReference type="Proteomes" id="UP000321154"/>
    </source>
</evidence>
<dbReference type="CDD" id="cd06558">
    <property type="entry name" value="crotonase-like"/>
    <property type="match status" value="1"/>
</dbReference>
<evidence type="ECO:0000259" key="4">
    <source>
        <dbReference type="Pfam" id="PF16113"/>
    </source>
</evidence>
<dbReference type="NCBIfam" id="NF004127">
    <property type="entry name" value="PRK05617.1"/>
    <property type="match status" value="1"/>
</dbReference>
<accession>A0ABQ0UNY8</accession>
<keyword evidence="3 5" id="KW-0378">Hydrolase</keyword>
<dbReference type="PANTHER" id="PTHR43176">
    <property type="entry name" value="3-HYDROXYISOBUTYRYL-COA HYDROLASE-RELATED"/>
    <property type="match status" value="1"/>
</dbReference>
<dbReference type="Gene3D" id="3.90.226.10">
    <property type="entry name" value="2-enoyl-CoA Hydratase, Chain A, domain 1"/>
    <property type="match status" value="1"/>
</dbReference>
<organism evidence="5 6">
    <name type="scientific">Frigoribacterium faeni</name>
    <dbReference type="NCBI Taxonomy" id="145483"/>
    <lineage>
        <taxon>Bacteria</taxon>
        <taxon>Bacillati</taxon>
        <taxon>Actinomycetota</taxon>
        <taxon>Actinomycetes</taxon>
        <taxon>Micrococcales</taxon>
        <taxon>Microbacteriaceae</taxon>
        <taxon>Frigoribacterium</taxon>
    </lineage>
</organism>
<comment type="caution">
    <text evidence="5">The sequence shown here is derived from an EMBL/GenBank/DDBJ whole genome shotgun (WGS) entry which is preliminary data.</text>
</comment>
<dbReference type="Proteomes" id="UP000321154">
    <property type="component" value="Unassembled WGS sequence"/>
</dbReference>
<reference evidence="5 6" key="1">
    <citation type="submission" date="2019-07" db="EMBL/GenBank/DDBJ databases">
        <title>Whole genome shotgun sequence of Frigoribacterium faeni NBRC 103066.</title>
        <authorList>
            <person name="Hosoyama A."/>
            <person name="Uohara A."/>
            <person name="Ohji S."/>
            <person name="Ichikawa N."/>
        </authorList>
    </citation>
    <scope>NUCLEOTIDE SEQUENCE [LARGE SCALE GENOMIC DNA]</scope>
    <source>
        <strain evidence="5 6">NBRC 103066</strain>
    </source>
</reference>
<dbReference type="PANTHER" id="PTHR43176:SF3">
    <property type="entry name" value="3-HYDROXYISOBUTYRYL-COA HYDROLASE, MITOCHONDRIAL"/>
    <property type="match status" value="1"/>
</dbReference>
<evidence type="ECO:0000256" key="3">
    <source>
        <dbReference type="ARBA" id="ARBA00022801"/>
    </source>
</evidence>
<dbReference type="SUPFAM" id="SSF52096">
    <property type="entry name" value="ClpP/crotonase"/>
    <property type="match status" value="1"/>
</dbReference>
<feature type="domain" description="Enoyl-CoA hydratase/isomerase" evidence="4">
    <location>
        <begin position="21"/>
        <end position="339"/>
    </location>
</feature>
<dbReference type="EMBL" id="BJUV01000012">
    <property type="protein sequence ID" value="GEK83195.1"/>
    <property type="molecule type" value="Genomic_DNA"/>
</dbReference>
<dbReference type="Pfam" id="PF16113">
    <property type="entry name" value="ECH_2"/>
    <property type="match status" value="1"/>
</dbReference>
<name>A0ABQ0UNY8_9MICO</name>
<dbReference type="InterPro" id="IPR032259">
    <property type="entry name" value="HIBYL-CoA-H"/>
</dbReference>
<evidence type="ECO:0000313" key="5">
    <source>
        <dbReference type="EMBL" id="GEK83195.1"/>
    </source>
</evidence>
<keyword evidence="6" id="KW-1185">Reference proteome</keyword>
<proteinExistence type="predicted"/>
<dbReference type="InterPro" id="IPR029045">
    <property type="entry name" value="ClpP/crotonase-like_dom_sf"/>
</dbReference>
<sequence>MGAMSDDADDRPIVTEIVDGVGVLTLSRPRKINAVTVEMLGLIDAALDGWQHDPAVTAVVLRGAGERGFCAGGDITQIHRNGTTDPRRSVDMWRREYRGALRLSRFPKPVVSLMDGLAMGAGVGLGGHVALRVVTERSAVGMPETLIGLTPDAGGSYLLSRAPGELGTHLALTGRAMTGADAIATGFADVMLASSDLDRVIPALTAGGVPAVRSLAVDPPPAPLLSAAGWIDDAYRGDDARAIVARLRRLGSEGVADAGGAADDIEAASPTSVVLTLHAQRRARRLPDLEAVLGQELALVSALAASHDLVEGIRARVIDKDRSPRWSPPTLDEVDVEGIVDSIDWDTRL</sequence>
<evidence type="ECO:0000256" key="2">
    <source>
        <dbReference type="ARBA" id="ARBA00011915"/>
    </source>
</evidence>
<gene>
    <name evidence="5" type="primary">echA9</name>
    <name evidence="5" type="ORF">FFA01_15040</name>
</gene>
<dbReference type="GO" id="GO:0016787">
    <property type="term" value="F:hydrolase activity"/>
    <property type="evidence" value="ECO:0007669"/>
    <property type="project" value="UniProtKB-KW"/>
</dbReference>
<dbReference type="InterPro" id="IPR045004">
    <property type="entry name" value="ECH_dom"/>
</dbReference>
<comment type="catalytic activity">
    <reaction evidence="1">
        <text>3-hydroxy-2-methylpropanoyl-CoA + H2O = 3-hydroxy-2-methylpropanoate + CoA + H(+)</text>
        <dbReference type="Rhea" id="RHEA:20888"/>
        <dbReference type="ChEBI" id="CHEBI:11805"/>
        <dbReference type="ChEBI" id="CHEBI:15377"/>
        <dbReference type="ChEBI" id="CHEBI:15378"/>
        <dbReference type="ChEBI" id="CHEBI:57287"/>
        <dbReference type="ChEBI" id="CHEBI:57340"/>
        <dbReference type="EC" id="3.1.2.4"/>
    </reaction>
</comment>
<dbReference type="EC" id="3.1.2.4" evidence="2"/>